<evidence type="ECO:0000313" key="3">
    <source>
        <dbReference type="Proteomes" id="UP001500729"/>
    </source>
</evidence>
<proteinExistence type="predicted"/>
<feature type="domain" description="Integrase catalytic" evidence="1">
    <location>
        <begin position="2"/>
        <end position="66"/>
    </location>
</feature>
<sequence>MTYVRTWTGWVYVAFVLDVYSRMIVGWQLAGHLRTDLPLEALEMALWQRKIRHSDGLIHHSDRGSQGGFNWSSQHLNV</sequence>
<dbReference type="InterPro" id="IPR012337">
    <property type="entry name" value="RNaseH-like_sf"/>
</dbReference>
<dbReference type="Gene3D" id="3.30.420.10">
    <property type="entry name" value="Ribonuclease H-like superfamily/Ribonuclease H"/>
    <property type="match status" value="1"/>
</dbReference>
<gene>
    <name evidence="2" type="ORF">GCM10009533_66990</name>
</gene>
<name>A0ABN1E7D3_SACER</name>
<dbReference type="PANTHER" id="PTHR46889">
    <property type="entry name" value="TRANSPOSASE INSF FOR INSERTION SEQUENCE IS3B-RELATED"/>
    <property type="match status" value="1"/>
</dbReference>
<dbReference type="InterPro" id="IPR050900">
    <property type="entry name" value="Transposase_IS3/IS150/IS904"/>
</dbReference>
<dbReference type="EMBL" id="BAAAGS010000087">
    <property type="protein sequence ID" value="GAA0560565.1"/>
    <property type="molecule type" value="Genomic_DNA"/>
</dbReference>
<comment type="caution">
    <text evidence="2">The sequence shown here is derived from an EMBL/GenBank/DDBJ whole genome shotgun (WGS) entry which is preliminary data.</text>
</comment>
<dbReference type="RefSeq" id="WP_009951013.1">
    <property type="nucleotide sequence ID" value="NZ_BAAAGS010000087.1"/>
</dbReference>
<evidence type="ECO:0000259" key="1">
    <source>
        <dbReference type="Pfam" id="PF00665"/>
    </source>
</evidence>
<dbReference type="Proteomes" id="UP001500729">
    <property type="component" value="Unassembled WGS sequence"/>
</dbReference>
<reference evidence="2 3" key="1">
    <citation type="journal article" date="2019" name="Int. J. Syst. Evol. Microbiol.">
        <title>The Global Catalogue of Microorganisms (GCM) 10K type strain sequencing project: providing services to taxonomists for standard genome sequencing and annotation.</title>
        <authorList>
            <consortium name="The Broad Institute Genomics Platform"/>
            <consortium name="The Broad Institute Genome Sequencing Center for Infectious Disease"/>
            <person name="Wu L."/>
            <person name="Ma J."/>
        </authorList>
    </citation>
    <scope>NUCLEOTIDE SEQUENCE [LARGE SCALE GENOMIC DNA]</scope>
    <source>
        <strain evidence="2 3">JCM 10303</strain>
    </source>
</reference>
<dbReference type="InterPro" id="IPR001584">
    <property type="entry name" value="Integrase_cat-core"/>
</dbReference>
<dbReference type="InterPro" id="IPR036397">
    <property type="entry name" value="RNaseH_sf"/>
</dbReference>
<organism evidence="2 3">
    <name type="scientific">Saccharopolyspora erythraea</name>
    <name type="common">Streptomyces erythraeus</name>
    <dbReference type="NCBI Taxonomy" id="1836"/>
    <lineage>
        <taxon>Bacteria</taxon>
        <taxon>Bacillati</taxon>
        <taxon>Actinomycetota</taxon>
        <taxon>Actinomycetes</taxon>
        <taxon>Pseudonocardiales</taxon>
        <taxon>Pseudonocardiaceae</taxon>
        <taxon>Saccharopolyspora</taxon>
    </lineage>
</organism>
<accession>A0ABN1E7D3</accession>
<keyword evidence="3" id="KW-1185">Reference proteome</keyword>
<protein>
    <recommendedName>
        <fullName evidence="1">Integrase catalytic domain-containing protein</fullName>
    </recommendedName>
</protein>
<dbReference type="SUPFAM" id="SSF53098">
    <property type="entry name" value="Ribonuclease H-like"/>
    <property type="match status" value="1"/>
</dbReference>
<dbReference type="Pfam" id="PF00665">
    <property type="entry name" value="rve"/>
    <property type="match status" value="1"/>
</dbReference>
<evidence type="ECO:0000313" key="2">
    <source>
        <dbReference type="EMBL" id="GAA0560565.1"/>
    </source>
</evidence>
<dbReference type="PANTHER" id="PTHR46889:SF4">
    <property type="entry name" value="TRANSPOSASE INSO FOR INSERTION SEQUENCE ELEMENT IS911B-RELATED"/>
    <property type="match status" value="1"/>
</dbReference>